<dbReference type="Proteomes" id="UP001627154">
    <property type="component" value="Unassembled WGS sequence"/>
</dbReference>
<dbReference type="EMBL" id="JBJJXI010000092">
    <property type="protein sequence ID" value="KAL3394298.1"/>
    <property type="molecule type" value="Genomic_DNA"/>
</dbReference>
<gene>
    <name evidence="2" type="ORF">TKK_011320</name>
</gene>
<feature type="region of interest" description="Disordered" evidence="1">
    <location>
        <begin position="70"/>
        <end position="108"/>
    </location>
</feature>
<evidence type="ECO:0000313" key="3">
    <source>
        <dbReference type="Proteomes" id="UP001627154"/>
    </source>
</evidence>
<keyword evidence="3" id="KW-1185">Reference proteome</keyword>
<protein>
    <submittedName>
        <fullName evidence="2">Uncharacterized protein</fullName>
    </submittedName>
</protein>
<evidence type="ECO:0000256" key="1">
    <source>
        <dbReference type="SAM" id="MobiDB-lite"/>
    </source>
</evidence>
<proteinExistence type="predicted"/>
<reference evidence="2 3" key="1">
    <citation type="journal article" date="2024" name="bioRxiv">
        <title>A reference genome for Trichogramma kaykai: A tiny desert-dwelling parasitoid wasp with competing sex-ratio distorters.</title>
        <authorList>
            <person name="Culotta J."/>
            <person name="Lindsey A.R."/>
        </authorList>
    </citation>
    <scope>NUCLEOTIDE SEQUENCE [LARGE SCALE GENOMIC DNA]</scope>
    <source>
        <strain evidence="2 3">KSX58</strain>
    </source>
</reference>
<name>A0ABD2WMH9_9HYME</name>
<dbReference type="AlphaFoldDB" id="A0ABD2WMH9"/>
<comment type="caution">
    <text evidence="2">The sequence shown here is derived from an EMBL/GenBank/DDBJ whole genome shotgun (WGS) entry which is preliminary data.</text>
</comment>
<evidence type="ECO:0000313" key="2">
    <source>
        <dbReference type="EMBL" id="KAL3394298.1"/>
    </source>
</evidence>
<accession>A0ABD2WMH9</accession>
<sequence length="163" mass="17742">MTTELEGVFGDVATASALRHTTSIEVRDLDESTTAEEVRRALGTQLSSPGLEPGVVQSLRSLCRRAIGPKTAKVDRHASSAEAMTQINKRPPAGAAHEPERPSGPPTMSFLQLNLNHCETAQDLLRQTVCKRRIDVAIVCDQFRNLDPPYTRREQGNTTPGPA</sequence>
<organism evidence="2 3">
    <name type="scientific">Trichogramma kaykai</name>
    <dbReference type="NCBI Taxonomy" id="54128"/>
    <lineage>
        <taxon>Eukaryota</taxon>
        <taxon>Metazoa</taxon>
        <taxon>Ecdysozoa</taxon>
        <taxon>Arthropoda</taxon>
        <taxon>Hexapoda</taxon>
        <taxon>Insecta</taxon>
        <taxon>Pterygota</taxon>
        <taxon>Neoptera</taxon>
        <taxon>Endopterygota</taxon>
        <taxon>Hymenoptera</taxon>
        <taxon>Apocrita</taxon>
        <taxon>Proctotrupomorpha</taxon>
        <taxon>Chalcidoidea</taxon>
        <taxon>Trichogrammatidae</taxon>
        <taxon>Trichogramma</taxon>
    </lineage>
</organism>